<dbReference type="PANTHER" id="PTHR36930:SF1">
    <property type="entry name" value="MOSC DOMAIN-CONTAINING PROTEIN"/>
    <property type="match status" value="1"/>
</dbReference>
<protein>
    <submittedName>
        <fullName evidence="2">MOSC domain-containing protein</fullName>
    </submittedName>
</protein>
<dbReference type="PANTHER" id="PTHR36930">
    <property type="entry name" value="METAL-SULFUR CLUSTER BIOSYNTHESIS PROTEINS YUAD-RELATED"/>
    <property type="match status" value="1"/>
</dbReference>
<dbReference type="InterPro" id="IPR005302">
    <property type="entry name" value="MoCF_Sase_C"/>
</dbReference>
<dbReference type="EMBL" id="FOXX01000001">
    <property type="protein sequence ID" value="SFQ19562.1"/>
    <property type="molecule type" value="Genomic_DNA"/>
</dbReference>
<reference evidence="2 3" key="1">
    <citation type="submission" date="2016-10" db="EMBL/GenBank/DDBJ databases">
        <authorList>
            <person name="Varghese N."/>
            <person name="Submissions S."/>
        </authorList>
    </citation>
    <scope>NUCLEOTIDE SEQUENCE [LARGE SCALE GENOMIC DNA]</scope>
    <source>
        <strain evidence="2 3">DSM 13796</strain>
    </source>
</reference>
<accession>A0A1I5WIB1</accession>
<dbReference type="Gene3D" id="2.40.33.20">
    <property type="entry name" value="PK beta-barrel domain-like"/>
    <property type="match status" value="1"/>
</dbReference>
<dbReference type="Pfam" id="PF03473">
    <property type="entry name" value="MOSC"/>
    <property type="match status" value="1"/>
</dbReference>
<keyword evidence="3" id="KW-1185">Reference proteome</keyword>
<feature type="domain" description="MOSC" evidence="1">
    <location>
        <begin position="41"/>
        <end position="197"/>
    </location>
</feature>
<dbReference type="SUPFAM" id="SSF50800">
    <property type="entry name" value="PK beta-barrel domain-like"/>
    <property type="match status" value="1"/>
</dbReference>
<proteinExistence type="predicted"/>
<sequence length="210" mass="23404">MIIINTEKLIPYFGRKGPMFQKIEAKVLGVFMATEKGSFITEERAEVQVEFGGIPGDLHFGLTKKAGEREPMYEKGTEIFNRRQISIVSAEECAEVAQLLKIEEVRPEWLGANLIVEGIDNFTLLKEGSRIVFPSGAALLCEGANHPCIHPGKVIQSQYPEKKIAGKFVKMAYDRRGIVCVVEKPGIIKKGDKAVIHSYEHFKGKVELSN</sequence>
<evidence type="ECO:0000313" key="3">
    <source>
        <dbReference type="Proteomes" id="UP000182762"/>
    </source>
</evidence>
<dbReference type="InterPro" id="IPR052716">
    <property type="entry name" value="MOSC_domain"/>
</dbReference>
<comment type="caution">
    <text evidence="2">The sequence shown here is derived from an EMBL/GenBank/DDBJ whole genome shotgun (WGS) entry which is preliminary data.</text>
</comment>
<evidence type="ECO:0000259" key="1">
    <source>
        <dbReference type="PROSITE" id="PS51340"/>
    </source>
</evidence>
<gene>
    <name evidence="2" type="ORF">SAMN02745910_00588</name>
</gene>
<dbReference type="PROSITE" id="PS51340">
    <property type="entry name" value="MOSC"/>
    <property type="match status" value="1"/>
</dbReference>
<name>A0A1I5WIB1_9BACI</name>
<evidence type="ECO:0000313" key="2">
    <source>
        <dbReference type="EMBL" id="SFQ19562.1"/>
    </source>
</evidence>
<dbReference type="InterPro" id="IPR011037">
    <property type="entry name" value="Pyrv_Knase-like_insert_dom_sf"/>
</dbReference>
<organism evidence="2 3">
    <name type="scientific">Priestia endophytica DSM 13796</name>
    <dbReference type="NCBI Taxonomy" id="1121089"/>
    <lineage>
        <taxon>Bacteria</taxon>
        <taxon>Bacillati</taxon>
        <taxon>Bacillota</taxon>
        <taxon>Bacilli</taxon>
        <taxon>Bacillales</taxon>
        <taxon>Bacillaceae</taxon>
        <taxon>Priestia</taxon>
    </lineage>
</organism>
<dbReference type="Proteomes" id="UP000182762">
    <property type="component" value="Unassembled WGS sequence"/>
</dbReference>